<dbReference type="InterPro" id="IPR018181">
    <property type="entry name" value="Heat_shock_70_CS"/>
</dbReference>
<dbReference type="PANTHER" id="PTHR19375">
    <property type="entry name" value="HEAT SHOCK PROTEIN 70KDA"/>
    <property type="match status" value="1"/>
</dbReference>
<name>A0AB36ZVQ9_9BACT</name>
<dbReference type="NCBIfam" id="TIGR02350">
    <property type="entry name" value="prok_dnaK"/>
    <property type="match status" value="1"/>
</dbReference>
<dbReference type="SUPFAM" id="SSF100934">
    <property type="entry name" value="Heat shock protein 70kD (HSP70), C-terminal subdomain"/>
    <property type="match status" value="1"/>
</dbReference>
<protein>
    <recommendedName>
        <fullName evidence="2 8">Chaperone protein DnaK</fullName>
    </recommendedName>
    <alternativeName>
        <fullName evidence="8">HSP70</fullName>
    </alternativeName>
    <alternativeName>
        <fullName evidence="8">Heat shock 70 kDa protein</fullName>
    </alternativeName>
    <alternativeName>
        <fullName evidence="8">Heat shock protein 70</fullName>
    </alternativeName>
</protein>
<dbReference type="InterPro" id="IPR029048">
    <property type="entry name" value="HSP70_C_sf"/>
</dbReference>
<feature type="coiled-coil region" evidence="10">
    <location>
        <begin position="537"/>
        <end position="597"/>
    </location>
</feature>
<reference evidence="12 13" key="1">
    <citation type="submission" date="2018-02" db="EMBL/GenBank/DDBJ databases">
        <title>Subsurface microbial communities from deep shales in Ohio and West Virginia, USA.</title>
        <authorList>
            <person name="Wrighton K."/>
        </authorList>
    </citation>
    <scope>NUCLEOTIDE SEQUENCE [LARGE SCALE GENOMIC DNA]</scope>
    <source>
        <strain evidence="12 13">MARC-MIP3H16</strain>
    </source>
</reference>
<dbReference type="Gene3D" id="3.90.640.10">
    <property type="entry name" value="Actin, Chain A, domain 4"/>
    <property type="match status" value="1"/>
</dbReference>
<organism evidence="12 13">
    <name type="scientific">Malaciobacter marinus</name>
    <dbReference type="NCBI Taxonomy" id="505249"/>
    <lineage>
        <taxon>Bacteria</taxon>
        <taxon>Pseudomonadati</taxon>
        <taxon>Campylobacterota</taxon>
        <taxon>Epsilonproteobacteria</taxon>
        <taxon>Campylobacterales</taxon>
        <taxon>Arcobacteraceae</taxon>
        <taxon>Malaciobacter</taxon>
    </lineage>
</organism>
<keyword evidence="5 8" id="KW-0067">ATP-binding</keyword>
<evidence type="ECO:0000256" key="7">
    <source>
        <dbReference type="ARBA" id="ARBA00023186"/>
    </source>
</evidence>
<dbReference type="InterPro" id="IPR013126">
    <property type="entry name" value="Hsp_70_fam"/>
</dbReference>
<evidence type="ECO:0000256" key="9">
    <source>
        <dbReference type="RuleBase" id="RU003322"/>
    </source>
</evidence>
<dbReference type="GO" id="GO:0140662">
    <property type="term" value="F:ATP-dependent protein folding chaperone"/>
    <property type="evidence" value="ECO:0007669"/>
    <property type="project" value="InterPro"/>
</dbReference>
<dbReference type="InterPro" id="IPR012725">
    <property type="entry name" value="Chaperone_DnaK"/>
</dbReference>
<dbReference type="Pfam" id="PF00012">
    <property type="entry name" value="HSP70"/>
    <property type="match status" value="1"/>
</dbReference>
<evidence type="ECO:0000256" key="10">
    <source>
        <dbReference type="SAM" id="Coils"/>
    </source>
</evidence>
<feature type="modified residue" description="Phosphothreonine; by autocatalysis" evidence="8">
    <location>
        <position position="197"/>
    </location>
</feature>
<comment type="induction">
    <text evidence="8">By stress conditions e.g. heat shock.</text>
</comment>
<evidence type="ECO:0000256" key="3">
    <source>
        <dbReference type="ARBA" id="ARBA00022553"/>
    </source>
</evidence>
<dbReference type="Proteomes" id="UP000239861">
    <property type="component" value="Unassembled WGS sequence"/>
</dbReference>
<dbReference type="FunFam" id="1.20.1270.10:FF:000001">
    <property type="entry name" value="Molecular chaperone DnaK"/>
    <property type="match status" value="1"/>
</dbReference>
<dbReference type="CDD" id="cd10234">
    <property type="entry name" value="ASKHA_NBD_HSP70_DnaK-like"/>
    <property type="match status" value="1"/>
</dbReference>
<dbReference type="SUPFAM" id="SSF53067">
    <property type="entry name" value="Actin-like ATPase domain"/>
    <property type="match status" value="2"/>
</dbReference>
<dbReference type="InterPro" id="IPR043129">
    <property type="entry name" value="ATPase_NBD"/>
</dbReference>
<dbReference type="Gene3D" id="1.20.1270.10">
    <property type="match status" value="1"/>
</dbReference>
<dbReference type="RefSeq" id="WP_079579980.1">
    <property type="nucleotide sequence ID" value="NZ_FUYO01000031.1"/>
</dbReference>
<dbReference type="SUPFAM" id="SSF100920">
    <property type="entry name" value="Heat shock protein 70kD (HSP70), peptide-binding domain"/>
    <property type="match status" value="1"/>
</dbReference>
<keyword evidence="3 8" id="KW-0597">Phosphoprotein</keyword>
<dbReference type="FunFam" id="3.90.640.10:FF:000003">
    <property type="entry name" value="Molecular chaperone DnaK"/>
    <property type="match status" value="1"/>
</dbReference>
<evidence type="ECO:0000256" key="5">
    <source>
        <dbReference type="ARBA" id="ARBA00022840"/>
    </source>
</evidence>
<evidence type="ECO:0000256" key="2">
    <source>
        <dbReference type="ARBA" id="ARBA00014415"/>
    </source>
</evidence>
<feature type="coiled-coil region" evidence="10">
    <location>
        <begin position="246"/>
        <end position="273"/>
    </location>
</feature>
<gene>
    <name evidence="8" type="primary">dnaK</name>
    <name evidence="12" type="ORF">B0F89_12813</name>
</gene>
<dbReference type="GO" id="GO:0051082">
    <property type="term" value="F:unfolded protein binding"/>
    <property type="evidence" value="ECO:0007669"/>
    <property type="project" value="InterPro"/>
</dbReference>
<dbReference type="NCBIfam" id="NF001413">
    <property type="entry name" value="PRK00290.1"/>
    <property type="match status" value="1"/>
</dbReference>
<proteinExistence type="evidence at transcript level"/>
<evidence type="ECO:0000256" key="4">
    <source>
        <dbReference type="ARBA" id="ARBA00022741"/>
    </source>
</evidence>
<keyword evidence="10" id="KW-0175">Coiled coil</keyword>
<dbReference type="InterPro" id="IPR029047">
    <property type="entry name" value="HSP70_peptide-bd_sf"/>
</dbReference>
<dbReference type="PRINTS" id="PR00301">
    <property type="entry name" value="HEATSHOCK70"/>
</dbReference>
<feature type="compositionally biased region" description="Low complexity" evidence="11">
    <location>
        <begin position="603"/>
        <end position="616"/>
    </location>
</feature>
<dbReference type="EMBL" id="PTIW01000028">
    <property type="protein sequence ID" value="PPK60156.1"/>
    <property type="molecule type" value="Genomic_DNA"/>
</dbReference>
<keyword evidence="4 8" id="KW-0547">Nucleotide-binding</keyword>
<dbReference type="Gene3D" id="3.30.420.40">
    <property type="match status" value="2"/>
</dbReference>
<dbReference type="AlphaFoldDB" id="A0AB36ZVQ9"/>
<dbReference type="FunFam" id="3.30.420.40:FF:000004">
    <property type="entry name" value="Molecular chaperone DnaK"/>
    <property type="match status" value="1"/>
</dbReference>
<dbReference type="GO" id="GO:0005524">
    <property type="term" value="F:ATP binding"/>
    <property type="evidence" value="ECO:0007669"/>
    <property type="project" value="UniProtKB-UniRule"/>
</dbReference>
<evidence type="ECO:0000256" key="8">
    <source>
        <dbReference type="HAMAP-Rule" id="MF_00332"/>
    </source>
</evidence>
<comment type="similarity">
    <text evidence="1 8 9">Belongs to the heat shock protein 70 family.</text>
</comment>
<sequence length="632" mass="68026">MSKVIGIDLGTTNSCMAVYEGGEAKVIANKEGKNTTPSIVAFTDKGEVLVGDPAKRQAITNPEKTIYSIKRIMGLMMEEENAKEAQEKVGYKIVNRNGAAAVEIGDKVYTPQEISAKILGKLKADAEEYLGTTVTDAVITVPAYFNDAQRKATQEAGTIAGLNVLRIINEPTAASLAYGLDKKGEEKVLVYDLGGGTFDVTVLEIGDGTFEVLSTDGNAFLGGDDFDNRIIDWLAKEFKDENGFDIKNDKMALQRLKDAAENAKKELSSAESTEINLPFISMGNAGPVHLVKSLTRAKFESMTEDLINETLSHIKTALDDAGLDKNEIQEIIMVGGSTRLPKANEIVKNYFGKDLNKGVNPDEVVAKGAAVQAGVLKGDVKDVLLLDVTPLSLGIETLGGVMTKLIEKGTTIPVKKSQVFSTAEDNQPAVSIHVTQGEREFAKDNKSLGMFELSDIPAAPRGVPQIEVTFDIDANGVLNVSAKDKGTGKENKITISGSSGLSDEEIEKMVQEAESNKEADAKRKEVIEVRNQADSLLHSTKKTLEENESAVSEEEKQKIVDAAAALEEVLKDENATKEQIEEKVKALTEVSHKLAEAMYAKEQQAQGGQAGGAQANKKAKKDDDDVIDAEVE</sequence>
<evidence type="ECO:0000313" key="12">
    <source>
        <dbReference type="EMBL" id="PPK60156.1"/>
    </source>
</evidence>
<dbReference type="HAMAP" id="MF_00332">
    <property type="entry name" value="DnaK"/>
    <property type="match status" value="1"/>
</dbReference>
<dbReference type="PROSITE" id="PS00297">
    <property type="entry name" value="HSP70_1"/>
    <property type="match status" value="1"/>
</dbReference>
<dbReference type="FunFam" id="2.60.34.10:FF:000014">
    <property type="entry name" value="Chaperone protein DnaK HSP70"/>
    <property type="match status" value="1"/>
</dbReference>
<feature type="region of interest" description="Disordered" evidence="11">
    <location>
        <begin position="598"/>
        <end position="632"/>
    </location>
</feature>
<dbReference type="PROSITE" id="PS00329">
    <property type="entry name" value="HSP70_2"/>
    <property type="match status" value="1"/>
</dbReference>
<evidence type="ECO:0000256" key="11">
    <source>
        <dbReference type="SAM" id="MobiDB-lite"/>
    </source>
</evidence>
<dbReference type="Gene3D" id="2.60.34.10">
    <property type="entry name" value="Substrate Binding Domain Of DNAk, Chain A, domain 1"/>
    <property type="match status" value="1"/>
</dbReference>
<keyword evidence="6 8" id="KW-0346">Stress response</keyword>
<evidence type="ECO:0000256" key="1">
    <source>
        <dbReference type="ARBA" id="ARBA00007381"/>
    </source>
</evidence>
<comment type="caution">
    <text evidence="12">The sequence shown here is derived from an EMBL/GenBank/DDBJ whole genome shotgun (WGS) entry which is preliminary data.</text>
</comment>
<evidence type="ECO:0000313" key="13">
    <source>
        <dbReference type="Proteomes" id="UP000239861"/>
    </source>
</evidence>
<keyword evidence="7 8" id="KW-0143">Chaperone</keyword>
<evidence type="ECO:0000256" key="6">
    <source>
        <dbReference type="ARBA" id="ARBA00023016"/>
    </source>
</evidence>
<comment type="function">
    <text evidence="8">Acts as a chaperone.</text>
</comment>
<accession>A0AB36ZVQ9</accession>